<dbReference type="EMBL" id="MU266382">
    <property type="protein sequence ID" value="KAH7926496.1"/>
    <property type="molecule type" value="Genomic_DNA"/>
</dbReference>
<evidence type="ECO:0000313" key="2">
    <source>
        <dbReference type="Proteomes" id="UP000790709"/>
    </source>
</evidence>
<dbReference type="Proteomes" id="UP000790709">
    <property type="component" value="Unassembled WGS sequence"/>
</dbReference>
<evidence type="ECO:0000313" key="1">
    <source>
        <dbReference type="EMBL" id="KAH7926496.1"/>
    </source>
</evidence>
<organism evidence="1 2">
    <name type="scientific">Leucogyrophana mollusca</name>
    <dbReference type="NCBI Taxonomy" id="85980"/>
    <lineage>
        <taxon>Eukaryota</taxon>
        <taxon>Fungi</taxon>
        <taxon>Dikarya</taxon>
        <taxon>Basidiomycota</taxon>
        <taxon>Agaricomycotina</taxon>
        <taxon>Agaricomycetes</taxon>
        <taxon>Agaricomycetidae</taxon>
        <taxon>Boletales</taxon>
        <taxon>Boletales incertae sedis</taxon>
        <taxon>Leucogyrophana</taxon>
    </lineage>
</organism>
<name>A0ACB8BKS4_9AGAM</name>
<protein>
    <submittedName>
        <fullName evidence="1">Uncharacterized protein</fullName>
    </submittedName>
</protein>
<gene>
    <name evidence="1" type="ORF">BV22DRAFT_1128185</name>
</gene>
<comment type="caution">
    <text evidence="1">The sequence shown here is derived from an EMBL/GenBank/DDBJ whole genome shotgun (WGS) entry which is preliminary data.</text>
</comment>
<keyword evidence="2" id="KW-1185">Reference proteome</keyword>
<reference evidence="1" key="1">
    <citation type="journal article" date="2021" name="New Phytol.">
        <title>Evolutionary innovations through gain and loss of genes in the ectomycorrhizal Boletales.</title>
        <authorList>
            <person name="Wu G."/>
            <person name="Miyauchi S."/>
            <person name="Morin E."/>
            <person name="Kuo A."/>
            <person name="Drula E."/>
            <person name="Varga T."/>
            <person name="Kohler A."/>
            <person name="Feng B."/>
            <person name="Cao Y."/>
            <person name="Lipzen A."/>
            <person name="Daum C."/>
            <person name="Hundley H."/>
            <person name="Pangilinan J."/>
            <person name="Johnson J."/>
            <person name="Barry K."/>
            <person name="LaButti K."/>
            <person name="Ng V."/>
            <person name="Ahrendt S."/>
            <person name="Min B."/>
            <person name="Choi I.G."/>
            <person name="Park H."/>
            <person name="Plett J.M."/>
            <person name="Magnuson J."/>
            <person name="Spatafora J.W."/>
            <person name="Nagy L.G."/>
            <person name="Henrissat B."/>
            <person name="Grigoriev I.V."/>
            <person name="Yang Z.L."/>
            <person name="Xu J."/>
            <person name="Martin F.M."/>
        </authorList>
    </citation>
    <scope>NUCLEOTIDE SEQUENCE</scope>
    <source>
        <strain evidence="1">KUC20120723A-06</strain>
    </source>
</reference>
<accession>A0ACB8BKS4</accession>
<proteinExistence type="predicted"/>
<sequence length="149" mass="15315">MTTKSITGPSSELCPNPTVPACGGSDDWGSNLLSTALPPTPASVQTHVSAPLPAVATDVSCDPGTNPGPDTTLIAATYNGVTYDLPSANVAGPFYCVARGHRIGVFATWPQTSLHVTRVSRAVFQGVSSIAEGIQMIHEAIERGEAAVI</sequence>